<dbReference type="PRINTS" id="PR00344">
    <property type="entry name" value="BCTRLSENSOR"/>
</dbReference>
<dbReference type="InterPro" id="IPR036890">
    <property type="entry name" value="HATPase_C_sf"/>
</dbReference>
<evidence type="ECO:0000256" key="5">
    <source>
        <dbReference type="ARBA" id="ARBA00022553"/>
    </source>
</evidence>
<evidence type="ECO:0000256" key="10">
    <source>
        <dbReference type="ARBA" id="ARBA00023012"/>
    </source>
</evidence>
<dbReference type="PROSITE" id="PS50109">
    <property type="entry name" value="HIS_KIN"/>
    <property type="match status" value="1"/>
</dbReference>
<evidence type="ECO:0000256" key="9">
    <source>
        <dbReference type="ARBA" id="ARBA00022840"/>
    </source>
</evidence>
<dbReference type="InterPro" id="IPR005467">
    <property type="entry name" value="His_kinase_dom"/>
</dbReference>
<dbReference type="GO" id="GO:0005737">
    <property type="term" value="C:cytoplasm"/>
    <property type="evidence" value="ECO:0007669"/>
    <property type="project" value="InterPro"/>
</dbReference>
<organism evidence="16 17">
    <name type="scientific">Rhodocyclus tenuis</name>
    <name type="common">Rhodospirillum tenue</name>
    <dbReference type="NCBI Taxonomy" id="1066"/>
    <lineage>
        <taxon>Bacteria</taxon>
        <taxon>Pseudomonadati</taxon>
        <taxon>Pseudomonadota</taxon>
        <taxon>Betaproteobacteria</taxon>
        <taxon>Rhodocyclales</taxon>
        <taxon>Rhodocyclaceae</taxon>
        <taxon>Rhodocyclus</taxon>
    </lineage>
</organism>
<feature type="domain" description="CheW-like" evidence="14">
    <location>
        <begin position="566"/>
        <end position="704"/>
    </location>
</feature>
<dbReference type="PROSITE" id="PS50851">
    <property type="entry name" value="CHEW"/>
    <property type="match status" value="1"/>
</dbReference>
<dbReference type="RefSeq" id="WP_153115053.1">
    <property type="nucleotide sequence ID" value="NZ_JACIGE010000001.1"/>
</dbReference>
<evidence type="ECO:0000259" key="13">
    <source>
        <dbReference type="PROSITE" id="PS50109"/>
    </source>
</evidence>
<dbReference type="PANTHER" id="PTHR43395">
    <property type="entry name" value="SENSOR HISTIDINE KINASE CHEA"/>
    <property type="match status" value="1"/>
</dbReference>
<comment type="function">
    <text evidence="11">Involved in the transmission of sensory signals from the chemoreceptors to the flagellar motors. CheA is autophosphorylated; it can transfer its phosphate group to either CheB or CheY.</text>
</comment>
<dbReference type="SUPFAM" id="SSF160246">
    <property type="entry name" value="EspE N-terminal domain-like"/>
    <property type="match status" value="1"/>
</dbReference>
<dbReference type="InterPro" id="IPR036061">
    <property type="entry name" value="CheW-like_dom_sf"/>
</dbReference>
<keyword evidence="9" id="KW-0067">ATP-binding</keyword>
<dbReference type="GO" id="GO:0006935">
    <property type="term" value="P:chemotaxis"/>
    <property type="evidence" value="ECO:0007669"/>
    <property type="project" value="UniProtKB-KW"/>
</dbReference>
<evidence type="ECO:0000256" key="12">
    <source>
        <dbReference type="PROSITE-ProRule" id="PRU00110"/>
    </source>
</evidence>
<evidence type="ECO:0000259" key="15">
    <source>
        <dbReference type="PROSITE" id="PS50894"/>
    </source>
</evidence>
<evidence type="ECO:0000256" key="3">
    <source>
        <dbReference type="ARBA" id="ARBA00021495"/>
    </source>
</evidence>
<feature type="domain" description="Histidine kinase" evidence="13">
    <location>
        <begin position="367"/>
        <end position="574"/>
    </location>
</feature>
<dbReference type="SMART" id="SM01231">
    <property type="entry name" value="H-kinase_dim"/>
    <property type="match status" value="1"/>
</dbReference>
<dbReference type="Proteomes" id="UP000587070">
    <property type="component" value="Unassembled WGS sequence"/>
</dbReference>
<protein>
    <recommendedName>
        <fullName evidence="3">Chemotaxis protein CheA</fullName>
        <ecNumber evidence="2">2.7.13.3</ecNumber>
    </recommendedName>
</protein>
<evidence type="ECO:0000259" key="14">
    <source>
        <dbReference type="PROSITE" id="PS50851"/>
    </source>
</evidence>
<dbReference type="InterPro" id="IPR002545">
    <property type="entry name" value="CheW-lke_dom"/>
</dbReference>
<sequence length="727" mass="78859">MSIESNALAQALGTFMEEATEFLGQMEEILLRAEDEACSEDDLNALFRCAHTIKGSGGLFGLDEVVRFTHVVENVLDQLRKGHLSFDSELISLLLECQDHISGLISVFANGGEPETTRSDELIVRLQVWLGGEAVPAASASASAAAGKSEPGAAEHWHLSLRFDRKILQDGMDPLAFINYLSQYGELAHVETIVDALPEFDDADPELCYLGFEVALRSSASKEEIEGVFDFIEEGSNIVILPPQSKIAEFVTLIESQQAEVARIGEILVACGSITAKELEHALEQQKRQAEPERIGDILIEQGAVLPPVVAAAAEKQKRVEDKRGAESKMVKVPAERLDAMIDRVGELVIASVGTHSRISGLQRPDILESADVLISLVEDIRDMALRLRMVAIGEVFSRFPRVVRDVSKELGKDIELRIHGADAELDKSMVEKIADPLMHLVRNSMDHGIEPAEVRRARGKPARGTLELNAYHESGAISIEVKDDGGGLNRERILKKAIESGLASADDNLSDEDVYRLILAPGFSTAEKVTNLSGRGVGMDVVRANIEALRGTLDIESVPLQGTTMRLCLPLTLAIIDGFHVGVGDSHFVIPLDMVVECIELPADVGDRDYFDQRNEALPFIRLREIFGERGNGHPRPRVVVVRFGARRAGLVVDRIYGKCQTVIKPLGPLFSEVPAVSGSTIIGSGEVGMILDVPSLVRHCAAAAGKRPARKAALSASEAVESIAS</sequence>
<keyword evidence="6 16" id="KW-0808">Transferase</keyword>
<dbReference type="GO" id="GO:0000155">
    <property type="term" value="F:phosphorelay sensor kinase activity"/>
    <property type="evidence" value="ECO:0007669"/>
    <property type="project" value="InterPro"/>
</dbReference>
<comment type="catalytic activity">
    <reaction evidence="1">
        <text>ATP + protein L-histidine = ADP + protein N-phospho-L-histidine.</text>
        <dbReference type="EC" id="2.7.13.3"/>
    </reaction>
</comment>
<dbReference type="SUPFAM" id="SSF55874">
    <property type="entry name" value="ATPase domain of HSP90 chaperone/DNA topoisomerase II/histidine kinase"/>
    <property type="match status" value="1"/>
</dbReference>
<dbReference type="FunFam" id="3.30.565.10:FF:000016">
    <property type="entry name" value="Chemotaxis protein CheA, putative"/>
    <property type="match status" value="1"/>
</dbReference>
<dbReference type="GO" id="GO:0005524">
    <property type="term" value="F:ATP binding"/>
    <property type="evidence" value="ECO:0007669"/>
    <property type="project" value="UniProtKB-KW"/>
</dbReference>
<evidence type="ECO:0000256" key="1">
    <source>
        <dbReference type="ARBA" id="ARBA00000085"/>
    </source>
</evidence>
<accession>A0A840GBF3</accession>
<proteinExistence type="predicted"/>
<dbReference type="SMART" id="SM00073">
    <property type="entry name" value="HPT"/>
    <property type="match status" value="1"/>
</dbReference>
<dbReference type="InterPro" id="IPR003594">
    <property type="entry name" value="HATPase_dom"/>
</dbReference>
<dbReference type="SMART" id="SM00260">
    <property type="entry name" value="CheW"/>
    <property type="match status" value="1"/>
</dbReference>
<dbReference type="CDD" id="cd00088">
    <property type="entry name" value="HPT"/>
    <property type="match status" value="1"/>
</dbReference>
<dbReference type="SMART" id="SM00387">
    <property type="entry name" value="HATPase_c"/>
    <property type="match status" value="1"/>
</dbReference>
<keyword evidence="4" id="KW-0145">Chemotaxis</keyword>
<comment type="caution">
    <text evidence="16">The sequence shown here is derived from an EMBL/GenBank/DDBJ whole genome shotgun (WGS) entry which is preliminary data.</text>
</comment>
<dbReference type="PANTHER" id="PTHR43395:SF10">
    <property type="entry name" value="CHEMOTAXIS PROTEIN CHEA"/>
    <property type="match status" value="1"/>
</dbReference>
<dbReference type="InterPro" id="IPR036641">
    <property type="entry name" value="HPT_dom_sf"/>
</dbReference>
<evidence type="ECO:0000256" key="6">
    <source>
        <dbReference type="ARBA" id="ARBA00022679"/>
    </source>
</evidence>
<dbReference type="Gene3D" id="1.20.120.160">
    <property type="entry name" value="HPT domain"/>
    <property type="match status" value="1"/>
</dbReference>
<reference evidence="16 17" key="1">
    <citation type="submission" date="2020-08" db="EMBL/GenBank/DDBJ databases">
        <title>Genome sequencing of Purple Non-Sulfur Bacteria from various extreme environments.</title>
        <authorList>
            <person name="Mayer M."/>
        </authorList>
    </citation>
    <scope>NUCLEOTIDE SEQUENCE [LARGE SCALE GENOMIC DNA]</scope>
    <source>
        <strain evidence="16 17">2761</strain>
    </source>
</reference>
<dbReference type="Pfam" id="PF01627">
    <property type="entry name" value="Hpt"/>
    <property type="match status" value="1"/>
</dbReference>
<dbReference type="Gene3D" id="2.30.30.40">
    <property type="entry name" value="SH3 Domains"/>
    <property type="match status" value="1"/>
</dbReference>
<dbReference type="OrthoDB" id="9146932at2"/>
<dbReference type="Pfam" id="PF02518">
    <property type="entry name" value="HATPase_c"/>
    <property type="match status" value="1"/>
</dbReference>
<evidence type="ECO:0000256" key="2">
    <source>
        <dbReference type="ARBA" id="ARBA00012438"/>
    </source>
</evidence>
<evidence type="ECO:0000256" key="11">
    <source>
        <dbReference type="ARBA" id="ARBA00035100"/>
    </source>
</evidence>
<dbReference type="Gene3D" id="1.10.287.560">
    <property type="entry name" value="Histidine kinase CheA-like, homodimeric domain"/>
    <property type="match status" value="1"/>
</dbReference>
<dbReference type="AlphaFoldDB" id="A0A840GBF3"/>
<gene>
    <name evidence="16" type="ORF">GGD90_000291</name>
</gene>
<dbReference type="InterPro" id="IPR051315">
    <property type="entry name" value="Bact_Chemotaxis_CheA"/>
</dbReference>
<keyword evidence="10" id="KW-0902">Two-component regulatory system</keyword>
<evidence type="ECO:0000256" key="4">
    <source>
        <dbReference type="ARBA" id="ARBA00022500"/>
    </source>
</evidence>
<keyword evidence="7" id="KW-0547">Nucleotide-binding</keyword>
<dbReference type="InterPro" id="IPR037006">
    <property type="entry name" value="CheA-like_homodim_sf"/>
</dbReference>
<dbReference type="InterPro" id="IPR004358">
    <property type="entry name" value="Sig_transdc_His_kin-like_C"/>
</dbReference>
<dbReference type="Gene3D" id="3.30.565.10">
    <property type="entry name" value="Histidine kinase-like ATPase, C-terminal domain"/>
    <property type="match status" value="1"/>
</dbReference>
<keyword evidence="5 12" id="KW-0597">Phosphoprotein</keyword>
<dbReference type="Pfam" id="PF02895">
    <property type="entry name" value="H-kinase_dim"/>
    <property type="match status" value="1"/>
</dbReference>
<dbReference type="PROSITE" id="PS50894">
    <property type="entry name" value="HPT"/>
    <property type="match status" value="1"/>
</dbReference>
<dbReference type="SUPFAM" id="SSF47226">
    <property type="entry name" value="Histidine-containing phosphotransfer domain, HPT domain"/>
    <property type="match status" value="1"/>
</dbReference>
<dbReference type="InterPro" id="IPR037257">
    <property type="entry name" value="T2SS_E_N_sf"/>
</dbReference>
<feature type="modified residue" description="Phosphohistidine" evidence="12">
    <location>
        <position position="51"/>
    </location>
</feature>
<keyword evidence="8 16" id="KW-0418">Kinase</keyword>
<dbReference type="CDD" id="cd16916">
    <property type="entry name" value="HATPase_CheA-like"/>
    <property type="match status" value="1"/>
</dbReference>
<evidence type="ECO:0000313" key="16">
    <source>
        <dbReference type="EMBL" id="MBB4245942.1"/>
    </source>
</evidence>
<dbReference type="SUPFAM" id="SSF47384">
    <property type="entry name" value="Homodimeric domain of signal transducing histidine kinase"/>
    <property type="match status" value="1"/>
</dbReference>
<evidence type="ECO:0000256" key="7">
    <source>
        <dbReference type="ARBA" id="ARBA00022741"/>
    </source>
</evidence>
<name>A0A840GBF3_RHOTE</name>
<dbReference type="EC" id="2.7.13.3" evidence="2"/>
<feature type="domain" description="HPt" evidence="15">
    <location>
        <begin position="4"/>
        <end position="108"/>
    </location>
</feature>
<dbReference type="InterPro" id="IPR008207">
    <property type="entry name" value="Sig_transdc_His_kin_Hpt_dom"/>
</dbReference>
<keyword evidence="17" id="KW-1185">Reference proteome</keyword>
<dbReference type="InterPro" id="IPR036097">
    <property type="entry name" value="HisK_dim/P_sf"/>
</dbReference>
<dbReference type="SUPFAM" id="SSF50341">
    <property type="entry name" value="CheW-like"/>
    <property type="match status" value="1"/>
</dbReference>
<dbReference type="InterPro" id="IPR004105">
    <property type="entry name" value="CheA-like_dim"/>
</dbReference>
<dbReference type="CDD" id="cd00731">
    <property type="entry name" value="CheA_reg"/>
    <property type="match status" value="1"/>
</dbReference>
<dbReference type="EMBL" id="JACIGE010000001">
    <property type="protein sequence ID" value="MBB4245942.1"/>
    <property type="molecule type" value="Genomic_DNA"/>
</dbReference>
<evidence type="ECO:0000313" key="17">
    <source>
        <dbReference type="Proteomes" id="UP000587070"/>
    </source>
</evidence>
<evidence type="ECO:0000256" key="8">
    <source>
        <dbReference type="ARBA" id="ARBA00022777"/>
    </source>
</evidence>
<dbReference type="Pfam" id="PF01584">
    <property type="entry name" value="CheW"/>
    <property type="match status" value="1"/>
</dbReference>